<feature type="region of interest" description="Disordered" evidence="1">
    <location>
        <begin position="37"/>
        <end position="90"/>
    </location>
</feature>
<name>A0ABN3DQQ1_9ACTN</name>
<feature type="compositionally biased region" description="Pro residues" evidence="1">
    <location>
        <begin position="59"/>
        <end position="68"/>
    </location>
</feature>
<keyword evidence="3" id="KW-1185">Reference proteome</keyword>
<sequence length="90" mass="9497">MVKSAIGAPPVVRNLAQTPAQTSERCTRFHPWAPIGCGGDAAFPAVEPGPDDRRERPSPQDPPGPPVPDAASGFRLPVIRVPVSGPDRPR</sequence>
<dbReference type="Proteomes" id="UP001500305">
    <property type="component" value="Unassembled WGS sequence"/>
</dbReference>
<evidence type="ECO:0000313" key="2">
    <source>
        <dbReference type="EMBL" id="GAA2238703.1"/>
    </source>
</evidence>
<protein>
    <submittedName>
        <fullName evidence="2">Uncharacterized protein</fullName>
    </submittedName>
</protein>
<comment type="caution">
    <text evidence="2">The sequence shown here is derived from an EMBL/GenBank/DDBJ whole genome shotgun (WGS) entry which is preliminary data.</text>
</comment>
<evidence type="ECO:0000256" key="1">
    <source>
        <dbReference type="SAM" id="MobiDB-lite"/>
    </source>
</evidence>
<organism evidence="2 3">
    <name type="scientific">Kitasatospora cystarginea</name>
    <dbReference type="NCBI Taxonomy" id="58350"/>
    <lineage>
        <taxon>Bacteria</taxon>
        <taxon>Bacillati</taxon>
        <taxon>Actinomycetota</taxon>
        <taxon>Actinomycetes</taxon>
        <taxon>Kitasatosporales</taxon>
        <taxon>Streptomycetaceae</taxon>
        <taxon>Kitasatospora</taxon>
    </lineage>
</organism>
<reference evidence="2 3" key="1">
    <citation type="journal article" date="2019" name="Int. J. Syst. Evol. Microbiol.">
        <title>The Global Catalogue of Microorganisms (GCM) 10K type strain sequencing project: providing services to taxonomists for standard genome sequencing and annotation.</title>
        <authorList>
            <consortium name="The Broad Institute Genomics Platform"/>
            <consortium name="The Broad Institute Genome Sequencing Center for Infectious Disease"/>
            <person name="Wu L."/>
            <person name="Ma J."/>
        </authorList>
    </citation>
    <scope>NUCLEOTIDE SEQUENCE [LARGE SCALE GENOMIC DNA]</scope>
    <source>
        <strain evidence="2 3">JCM 7356</strain>
    </source>
</reference>
<evidence type="ECO:0000313" key="3">
    <source>
        <dbReference type="Proteomes" id="UP001500305"/>
    </source>
</evidence>
<gene>
    <name evidence="2" type="ORF">GCM10010430_19700</name>
</gene>
<accession>A0ABN3DQQ1</accession>
<proteinExistence type="predicted"/>
<dbReference type="EMBL" id="BAAATR010000006">
    <property type="protein sequence ID" value="GAA2238703.1"/>
    <property type="molecule type" value="Genomic_DNA"/>
</dbReference>